<feature type="compositionally biased region" description="Low complexity" evidence="2">
    <location>
        <begin position="886"/>
        <end position="912"/>
    </location>
</feature>
<feature type="compositionally biased region" description="Polar residues" evidence="2">
    <location>
        <begin position="246"/>
        <end position="269"/>
    </location>
</feature>
<sequence>MSHLYNMVRVLILGTRLASSQAGCESSLRCSPYPLWHSTFALRMLASTLQQGPTASLQETQNHERHKYRQRHSRLEPGQDQGHAVTAGSNKRKISSKDIIPAPNGQQHRLLQQPQSKYIEFQHAFEHSTRQARQQDDTKRTFTENGHQRQVKRPMDSPHGNSGSQGATGQFQDKGVRLGRRANPLQDFDNNHSSDLPSRGREQFSHQPQKGSGGHRGISPVSNARIRQRSDATRERPRHGYRAEPSETSSARSPLPSNGESEAGAQSWNRLHPPPVTSAKTNEVLTIRDILDSQEIRNQISELRRSLNSNADHRQVPRTTSRQNEYLNASRAYEDTSSAISAVSAAPKRSRTEQRLDEPAKNGAARTKAQGEGTTTDLSMDESLLEKKFRKRLDAAIPIMETPRTGLSRTTLAVGPSAKESITSMVAIPTDFGDVNGRPVVATKQRQDLYHSSYSPTEFSDVEDQDNEDKDKDKDQDEDEDEDEDQDTVELKRPDASDKHTDQLHPPPSERQPTSSQTQAREGLWASNTAVHRHKPSFNPVRATESRGDDPRRDSGEISFEREVALARAKRELGASLNREGSQQTSEKPKSDGIHPSINHSNIPSSPVLSVSRLDRGRDLALEDLVSPTRFNFGSRHSSQQHQYDPTAPAGFSSAAPTASGHDWRSAPTFPLLSTAEDLAQLDIATRAEDRFLEMAGTLGEGQAVASVLGTLKGMIRQLKTEKKLSEKAIQKLQKELRKAQRDLARSRKANEKLPNTDHATPSSSHTKPGRGDKDQEAESISAQQERDKIARNMVAFQKRIDALEMQRAELQMREQIRAKEEADLLLLVDSDDDSEQGEGGSESGSDSGGESVESDAGDHVKYDKNPRRMQSVCSDSEHSIMQRPQSQRGGAASRRSSTNPPLASSSRAASSKFKDKQEFFGASRSWSKSGRKKTHSKSAQHLENRQLLEKVEEVVHIHHHVYYGDDDQHDGSSPIPRSRSMDGPRRSTAALRNVARSEYGEPSDEQYHTRLGTGREASDQPSHQPPGQNAAIQRMPELPHTPFDVDAHIFQNQRIHNDPMATAQRNGAFGQPLQRSQFYYDDLARPEPEQMPIPQRARVVTIVDGGEENPRYGAAASRAFTVSQGAAFHELGIPLSKSASAKQRKISINLRRILSLLKTHNPKRCTVCCNGGDGQDHEQHHREHVRESLSMLRIDRKPVRIRQKRQGAASIPFSRTATQTHLRRLSPARQEDTESSFSTESSSDSDDTPNFNDGEGQELPYPGRQRTLAAATIPAQKSGPAKNADSSGVSEQKLHVVLKELEEEVRHLRKSYSELHHDLETIGQKSVGDLAVDIKGKRKSLHGGSSSATTTTEALATETAAADQRRQQKKLIREQLLKVVDSLGEKTDEIMRLQEQQEQQEQRLQNKSSNKKTPRSVQCLRTSTSGARNDTRRSDKDQREKNDPDDDTTTATSNRDLDNDHDAHEQDERQATDEQANQDTDSSDSQGTARPRQRHPDQQDRASRMEQRKGQILQSKEPEGYRHRLANGFRVPKLQ</sequence>
<feature type="compositionally biased region" description="Polar residues" evidence="2">
    <location>
        <begin position="317"/>
        <end position="327"/>
    </location>
</feature>
<evidence type="ECO:0000256" key="3">
    <source>
        <dbReference type="SAM" id="SignalP"/>
    </source>
</evidence>
<feature type="compositionally biased region" description="Acidic residues" evidence="2">
    <location>
        <begin position="476"/>
        <end position="488"/>
    </location>
</feature>
<feature type="chain" id="PRO_5040434099" description="Cep57 centrosome microtubule-binding domain-containing protein" evidence="3">
    <location>
        <begin position="23"/>
        <end position="1536"/>
    </location>
</feature>
<feature type="compositionally biased region" description="Basic residues" evidence="2">
    <location>
        <begin position="930"/>
        <end position="939"/>
    </location>
</feature>
<feature type="compositionally biased region" description="Polar residues" evidence="2">
    <location>
        <begin position="758"/>
        <end position="767"/>
    </location>
</feature>
<keyword evidence="3" id="KW-0732">Signal</keyword>
<feature type="compositionally biased region" description="Polar residues" evidence="2">
    <location>
        <begin position="1474"/>
        <end position="1489"/>
    </location>
</feature>
<accession>A0A9P8A4D1</accession>
<feature type="compositionally biased region" description="Basic and acidic residues" evidence="2">
    <location>
        <begin position="489"/>
        <end position="503"/>
    </location>
</feature>
<feature type="compositionally biased region" description="Basic and acidic residues" evidence="2">
    <location>
        <begin position="126"/>
        <end position="142"/>
    </location>
</feature>
<comment type="caution">
    <text evidence="4">The sequence shown here is derived from an EMBL/GenBank/DDBJ whole genome shotgun (WGS) entry which is preliminary data.</text>
</comment>
<feature type="compositionally biased region" description="Low complexity" evidence="2">
    <location>
        <begin position="594"/>
        <end position="607"/>
    </location>
</feature>
<evidence type="ECO:0008006" key="6">
    <source>
        <dbReference type="Google" id="ProtNLM"/>
    </source>
</evidence>
<feature type="region of interest" description="Disordered" evidence="2">
    <location>
        <begin position="739"/>
        <end position="789"/>
    </location>
</feature>
<feature type="region of interest" description="Disordered" evidence="2">
    <location>
        <begin position="307"/>
        <end position="379"/>
    </location>
</feature>
<proteinExistence type="predicted"/>
<feature type="compositionally biased region" description="Basic and acidic residues" evidence="2">
    <location>
        <begin position="1456"/>
        <end position="1473"/>
    </location>
</feature>
<feature type="compositionally biased region" description="Polar residues" evidence="2">
    <location>
        <begin position="159"/>
        <end position="171"/>
    </location>
</feature>
<feature type="compositionally biased region" description="Polar residues" evidence="2">
    <location>
        <begin position="511"/>
        <end position="530"/>
    </location>
</feature>
<gene>
    <name evidence="4" type="ORF">KVV02_005576</name>
</gene>
<feature type="compositionally biased region" description="Low complexity" evidence="2">
    <location>
        <begin position="1349"/>
        <end position="1363"/>
    </location>
</feature>
<feature type="compositionally biased region" description="Basic and acidic residues" evidence="2">
    <location>
        <begin position="544"/>
        <end position="573"/>
    </location>
</feature>
<dbReference type="Proteomes" id="UP000717515">
    <property type="component" value="Unassembled WGS sequence"/>
</dbReference>
<feature type="compositionally biased region" description="Basic and acidic residues" evidence="2">
    <location>
        <begin position="350"/>
        <end position="360"/>
    </location>
</feature>
<keyword evidence="1" id="KW-0175">Coiled coil</keyword>
<feature type="signal peptide" evidence="3">
    <location>
        <begin position="1"/>
        <end position="22"/>
    </location>
</feature>
<feature type="region of interest" description="Disordered" evidence="2">
    <location>
        <begin position="1396"/>
        <end position="1536"/>
    </location>
</feature>
<feature type="coiled-coil region" evidence="1">
    <location>
        <begin position="1292"/>
        <end position="1319"/>
    </location>
</feature>
<dbReference type="EMBL" id="JAIFTL010000166">
    <property type="protein sequence ID" value="KAG9322092.1"/>
    <property type="molecule type" value="Genomic_DNA"/>
</dbReference>
<feature type="compositionally biased region" description="Low complexity" evidence="2">
    <location>
        <begin position="1396"/>
        <end position="1406"/>
    </location>
</feature>
<feature type="compositionally biased region" description="Basic and acidic residues" evidence="2">
    <location>
        <begin position="1430"/>
        <end position="1443"/>
    </location>
</feature>
<feature type="region of interest" description="Disordered" evidence="2">
    <location>
        <begin position="126"/>
        <end position="280"/>
    </location>
</feature>
<feature type="region of interest" description="Disordered" evidence="2">
    <location>
        <begin position="1339"/>
        <end position="1363"/>
    </location>
</feature>
<feature type="compositionally biased region" description="Basic and acidic residues" evidence="2">
    <location>
        <begin position="857"/>
        <end position="867"/>
    </location>
</feature>
<feature type="region of interest" description="Disordered" evidence="2">
    <location>
        <begin position="1197"/>
        <end position="1262"/>
    </location>
</feature>
<feature type="region of interest" description="Disordered" evidence="2">
    <location>
        <begin position="52"/>
        <end position="102"/>
    </location>
</feature>
<feature type="compositionally biased region" description="Basic and acidic residues" evidence="2">
    <location>
        <begin position="1495"/>
        <end position="1510"/>
    </location>
</feature>
<feature type="region of interest" description="Disordered" evidence="2">
    <location>
        <begin position="963"/>
        <end position="988"/>
    </location>
</feature>
<organism evidence="4 5">
    <name type="scientific">Mortierella alpina</name>
    <name type="common">Oleaginous fungus</name>
    <name type="synonym">Mortierella renispora</name>
    <dbReference type="NCBI Taxonomy" id="64518"/>
    <lineage>
        <taxon>Eukaryota</taxon>
        <taxon>Fungi</taxon>
        <taxon>Fungi incertae sedis</taxon>
        <taxon>Mucoromycota</taxon>
        <taxon>Mortierellomycotina</taxon>
        <taxon>Mortierellomycetes</taxon>
        <taxon>Mortierellales</taxon>
        <taxon>Mortierellaceae</taxon>
        <taxon>Mortierella</taxon>
    </lineage>
</organism>
<feature type="region of interest" description="Disordered" evidence="2">
    <location>
        <begin position="446"/>
        <end position="610"/>
    </location>
</feature>
<evidence type="ECO:0000256" key="2">
    <source>
        <dbReference type="SAM" id="MobiDB-lite"/>
    </source>
</evidence>
<name>A0A9P8A4D1_MORAP</name>
<feature type="compositionally biased region" description="Basic and acidic residues" evidence="2">
    <location>
        <begin position="739"/>
        <end position="756"/>
    </location>
</feature>
<feature type="compositionally biased region" description="Polar residues" evidence="2">
    <location>
        <begin position="1416"/>
        <end position="1429"/>
    </location>
</feature>
<feature type="compositionally biased region" description="Polar residues" evidence="2">
    <location>
        <begin position="632"/>
        <end position="644"/>
    </location>
</feature>
<reference evidence="4" key="1">
    <citation type="submission" date="2021-07" db="EMBL/GenBank/DDBJ databases">
        <title>Draft genome of Mortierella alpina, strain LL118, isolated from an aspen leaf litter sample.</title>
        <authorList>
            <person name="Yang S."/>
            <person name="Vinatzer B.A."/>
        </authorList>
    </citation>
    <scope>NUCLEOTIDE SEQUENCE</scope>
    <source>
        <strain evidence="4">LL118</strain>
    </source>
</reference>
<evidence type="ECO:0000313" key="4">
    <source>
        <dbReference type="EMBL" id="KAG9322092.1"/>
    </source>
</evidence>
<feature type="region of interest" description="Disordered" evidence="2">
    <location>
        <begin position="825"/>
        <end position="946"/>
    </location>
</feature>
<feature type="region of interest" description="Disordered" evidence="2">
    <location>
        <begin position="632"/>
        <end position="663"/>
    </location>
</feature>
<evidence type="ECO:0000256" key="1">
    <source>
        <dbReference type="SAM" id="Coils"/>
    </source>
</evidence>
<evidence type="ECO:0000313" key="5">
    <source>
        <dbReference type="Proteomes" id="UP000717515"/>
    </source>
</evidence>
<protein>
    <recommendedName>
        <fullName evidence="6">Cep57 centrosome microtubule-binding domain-containing protein</fullName>
    </recommendedName>
</protein>